<gene>
    <name evidence="1" type="ORF">EV182_003048</name>
</gene>
<dbReference type="Proteomes" id="UP001145114">
    <property type="component" value="Unassembled WGS sequence"/>
</dbReference>
<name>A0ACC1HFP6_9FUNG</name>
<evidence type="ECO:0000313" key="1">
    <source>
        <dbReference type="EMBL" id="KAJ1674553.1"/>
    </source>
</evidence>
<comment type="caution">
    <text evidence="1">The sequence shown here is derived from an EMBL/GenBank/DDBJ whole genome shotgun (WGS) entry which is preliminary data.</text>
</comment>
<proteinExistence type="predicted"/>
<keyword evidence="2" id="KW-1185">Reference proteome</keyword>
<reference evidence="1" key="1">
    <citation type="submission" date="2022-06" db="EMBL/GenBank/DDBJ databases">
        <title>Phylogenomic reconstructions and comparative analyses of Kickxellomycotina fungi.</title>
        <authorList>
            <person name="Reynolds N.K."/>
            <person name="Stajich J.E."/>
            <person name="Barry K."/>
            <person name="Grigoriev I.V."/>
            <person name="Crous P."/>
            <person name="Smith M.E."/>
        </authorList>
    </citation>
    <scope>NUCLEOTIDE SEQUENCE</scope>
    <source>
        <strain evidence="1">RSA 2271</strain>
    </source>
</reference>
<dbReference type="EMBL" id="JAMZIH010005870">
    <property type="protein sequence ID" value="KAJ1674553.1"/>
    <property type="molecule type" value="Genomic_DNA"/>
</dbReference>
<sequence>MSVLSSTARALRGPLVAARSQLLRPATASTVARRGYASSQGKEEPKKTALYDLHLENGAKMVPFAGWSMPVQYSNMGALASHLHTRKHASLFDVSHMLQLRFTGKDRVKFIETLVVGDIGDLPAGTGSLSLMTNESGGIIDDTIITNQGDALYMVSNAACAESDLAHIRKHLAEFQKKGGEVELQVIGDHSLIALQGPDSAKVLADLVSKDLSDMAFMTARWMDVAGVRCHVARSGYTGEDGFELSVPTSDIVEVTRRLIAPKEVELAGLGARDSLRLEAGLCLYGSDIDATTTPMEAGLVWTVGKRRRAEGGFLGANVIIPQIKEKGGSRRRVGLIVNGAPARAGSVIFAEDGQTELGKVTSGVPSPSLGKNIAMGYVKKGYQKSGTALKVKVRNRILDAEVVKMPFVPAKYHKI</sequence>
<protein>
    <submittedName>
        <fullName evidence="1">Uncharacterized protein</fullName>
    </submittedName>
</protein>
<organism evidence="1 2">
    <name type="scientific">Spiromyces aspiralis</name>
    <dbReference type="NCBI Taxonomy" id="68401"/>
    <lineage>
        <taxon>Eukaryota</taxon>
        <taxon>Fungi</taxon>
        <taxon>Fungi incertae sedis</taxon>
        <taxon>Zoopagomycota</taxon>
        <taxon>Kickxellomycotina</taxon>
        <taxon>Kickxellomycetes</taxon>
        <taxon>Kickxellales</taxon>
        <taxon>Kickxellaceae</taxon>
        <taxon>Spiromyces</taxon>
    </lineage>
</organism>
<accession>A0ACC1HFP6</accession>
<evidence type="ECO:0000313" key="2">
    <source>
        <dbReference type="Proteomes" id="UP001145114"/>
    </source>
</evidence>